<dbReference type="SUPFAM" id="SSF53098">
    <property type="entry name" value="Ribonuclease H-like"/>
    <property type="match status" value="1"/>
</dbReference>
<evidence type="ECO:0000313" key="3">
    <source>
        <dbReference type="Proteomes" id="UP000634136"/>
    </source>
</evidence>
<gene>
    <name evidence="2" type="ORF">G2W53_036969</name>
</gene>
<dbReference type="InterPro" id="IPR036397">
    <property type="entry name" value="RNaseH_sf"/>
</dbReference>
<organism evidence="2 3">
    <name type="scientific">Senna tora</name>
    <dbReference type="NCBI Taxonomy" id="362788"/>
    <lineage>
        <taxon>Eukaryota</taxon>
        <taxon>Viridiplantae</taxon>
        <taxon>Streptophyta</taxon>
        <taxon>Embryophyta</taxon>
        <taxon>Tracheophyta</taxon>
        <taxon>Spermatophyta</taxon>
        <taxon>Magnoliopsida</taxon>
        <taxon>eudicotyledons</taxon>
        <taxon>Gunneridae</taxon>
        <taxon>Pentapetalae</taxon>
        <taxon>rosids</taxon>
        <taxon>fabids</taxon>
        <taxon>Fabales</taxon>
        <taxon>Fabaceae</taxon>
        <taxon>Caesalpinioideae</taxon>
        <taxon>Cassia clade</taxon>
        <taxon>Senna</taxon>
    </lineage>
</organism>
<dbReference type="InterPro" id="IPR044730">
    <property type="entry name" value="RNase_H-like_dom_plant"/>
</dbReference>
<dbReference type="Gene3D" id="3.30.420.10">
    <property type="entry name" value="Ribonuclease H-like superfamily/Ribonuclease H"/>
    <property type="match status" value="1"/>
</dbReference>
<proteinExistence type="predicted"/>
<dbReference type="InterPro" id="IPR012337">
    <property type="entry name" value="RNaseH-like_sf"/>
</dbReference>
<sequence length="388" mass="44712">MLGGRLVGPTTMRIRIGRNTKFWLDQWVPGFPCLATVSNFIIPQDEINKTVSDFTTDSGDWDWQGFAHNLPKECLVNIEGIQAPQRDAGEDSWFWNLTHNVEFTVKSAYSSYYVNYVSANNVNWKTIWRCDTVEKIRFFLWQLGHESIMTENQRKKRGFTNCDRCKRCGRNVEDASHAIRDCCWVMPIWKILVHEKNQVENYKEAEVINKLVNQHATTSENRCVTWQNPDEGWYKINTDGSMWNNSEGSSCGGVIRGSHGSWVTGFSKRLGRGDAFQAEVWGCLTGLRLAWDLKLPKVILELDSSMVFQFIQGNLDKNHKLYALAIEIKDLLSRDWLVNVNLINRKGNRLADAMAKYAKNLEVGLYRFDAPPGFCMTWYREDLVRVVG</sequence>
<dbReference type="InterPro" id="IPR026960">
    <property type="entry name" value="RVT-Znf"/>
</dbReference>
<accession>A0A834SWF2</accession>
<dbReference type="PROSITE" id="PS50879">
    <property type="entry name" value="RNASE_H_1"/>
    <property type="match status" value="1"/>
</dbReference>
<dbReference type="InterPro" id="IPR053151">
    <property type="entry name" value="RNase_H-like"/>
</dbReference>
<dbReference type="PANTHER" id="PTHR47723">
    <property type="entry name" value="OS05G0353850 PROTEIN"/>
    <property type="match status" value="1"/>
</dbReference>
<dbReference type="EMBL" id="JAAIUW010000011">
    <property type="protein sequence ID" value="KAF7810226.1"/>
    <property type="molecule type" value="Genomic_DNA"/>
</dbReference>
<dbReference type="GO" id="GO:0003676">
    <property type="term" value="F:nucleic acid binding"/>
    <property type="evidence" value="ECO:0007669"/>
    <property type="project" value="InterPro"/>
</dbReference>
<dbReference type="InterPro" id="IPR002156">
    <property type="entry name" value="RNaseH_domain"/>
</dbReference>
<comment type="caution">
    <text evidence="2">The sequence shown here is derived from an EMBL/GenBank/DDBJ whole genome shotgun (WGS) entry which is preliminary data.</text>
</comment>
<evidence type="ECO:0000313" key="2">
    <source>
        <dbReference type="EMBL" id="KAF7810226.1"/>
    </source>
</evidence>
<evidence type="ECO:0000259" key="1">
    <source>
        <dbReference type="PROSITE" id="PS50879"/>
    </source>
</evidence>
<dbReference type="OrthoDB" id="1436613at2759"/>
<name>A0A834SWF2_9FABA</name>
<keyword evidence="3" id="KW-1185">Reference proteome</keyword>
<dbReference type="CDD" id="cd06222">
    <property type="entry name" value="RNase_H_like"/>
    <property type="match status" value="1"/>
</dbReference>
<dbReference type="GO" id="GO:0004523">
    <property type="term" value="F:RNA-DNA hybrid ribonuclease activity"/>
    <property type="evidence" value="ECO:0007669"/>
    <property type="project" value="InterPro"/>
</dbReference>
<reference evidence="2" key="1">
    <citation type="submission" date="2020-09" db="EMBL/GenBank/DDBJ databases">
        <title>Genome-Enabled Discovery of Anthraquinone Biosynthesis in Senna tora.</title>
        <authorList>
            <person name="Kang S.-H."/>
            <person name="Pandey R.P."/>
            <person name="Lee C.-M."/>
            <person name="Sim J.-S."/>
            <person name="Jeong J.-T."/>
            <person name="Choi B.-S."/>
            <person name="Jung M."/>
            <person name="Ginzburg D."/>
            <person name="Zhao K."/>
            <person name="Won S.Y."/>
            <person name="Oh T.-J."/>
            <person name="Yu Y."/>
            <person name="Kim N.-H."/>
            <person name="Lee O.R."/>
            <person name="Lee T.-H."/>
            <person name="Bashyal P."/>
            <person name="Kim T.-S."/>
            <person name="Lee W.-H."/>
            <person name="Kawkins C."/>
            <person name="Kim C.-K."/>
            <person name="Kim J.S."/>
            <person name="Ahn B.O."/>
            <person name="Rhee S.Y."/>
            <person name="Sohng J.K."/>
        </authorList>
    </citation>
    <scope>NUCLEOTIDE SEQUENCE</scope>
    <source>
        <tissue evidence="2">Leaf</tissue>
    </source>
</reference>
<dbReference type="PANTHER" id="PTHR47723:SF13">
    <property type="entry name" value="PUTATIVE-RELATED"/>
    <property type="match status" value="1"/>
</dbReference>
<feature type="domain" description="RNase H type-1" evidence="1">
    <location>
        <begin position="230"/>
        <end position="360"/>
    </location>
</feature>
<protein>
    <submittedName>
        <fullName evidence="2">Putative ribonuclease H protein At1g65750 family</fullName>
    </submittedName>
</protein>
<dbReference type="Proteomes" id="UP000634136">
    <property type="component" value="Unassembled WGS sequence"/>
</dbReference>
<dbReference type="AlphaFoldDB" id="A0A834SWF2"/>
<dbReference type="Pfam" id="PF13456">
    <property type="entry name" value="RVT_3"/>
    <property type="match status" value="1"/>
</dbReference>
<dbReference type="Pfam" id="PF13966">
    <property type="entry name" value="zf-RVT"/>
    <property type="match status" value="1"/>
</dbReference>